<feature type="transmembrane region" description="Helical" evidence="1">
    <location>
        <begin position="20"/>
        <end position="40"/>
    </location>
</feature>
<keyword evidence="3" id="KW-1185">Reference proteome</keyword>
<sequence length="174" mass="20055">MMFRLESVDARQYRHKSKRVGWTMAALLLVFGLAFSQLLVQSFGSSFWLNALGVLLGLLATSLIFAWWRRRPDMAEVRYVTRLKQHLARVSAHLSTLRQASRQGDVRALDLLAFYHQGMAQLETLEGRTMDDDAERLAERLELRKQRQLHGLPEEVAGFDPAELDAFRRSEPRT</sequence>
<organism evidence="2 3">
    <name type="scientific">Pistricoccus aurantiacus</name>
    <dbReference type="NCBI Taxonomy" id="1883414"/>
    <lineage>
        <taxon>Bacteria</taxon>
        <taxon>Pseudomonadati</taxon>
        <taxon>Pseudomonadota</taxon>
        <taxon>Gammaproteobacteria</taxon>
        <taxon>Oceanospirillales</taxon>
        <taxon>Halomonadaceae</taxon>
        <taxon>Pistricoccus</taxon>
    </lineage>
</organism>
<proteinExistence type="predicted"/>
<dbReference type="OrthoDB" id="6118461at2"/>
<dbReference type="KEGG" id="paur:FGL86_06750"/>
<dbReference type="Pfam" id="PF11286">
    <property type="entry name" value="DUF3087"/>
    <property type="match status" value="1"/>
</dbReference>
<evidence type="ECO:0000313" key="3">
    <source>
        <dbReference type="Proteomes" id="UP000321272"/>
    </source>
</evidence>
<gene>
    <name evidence="2" type="ORF">FGL86_06750</name>
</gene>
<keyword evidence="1" id="KW-1133">Transmembrane helix</keyword>
<keyword evidence="1" id="KW-0472">Membrane</keyword>
<dbReference type="EMBL" id="CP042382">
    <property type="protein sequence ID" value="QEA38805.1"/>
    <property type="molecule type" value="Genomic_DNA"/>
</dbReference>
<dbReference type="AlphaFoldDB" id="A0A5B8STJ7"/>
<dbReference type="Proteomes" id="UP000321272">
    <property type="component" value="Chromosome"/>
</dbReference>
<dbReference type="InterPro" id="IPR021438">
    <property type="entry name" value="DUF3087"/>
</dbReference>
<accession>A0A5B8STJ7</accession>
<evidence type="ECO:0000256" key="1">
    <source>
        <dbReference type="SAM" id="Phobius"/>
    </source>
</evidence>
<name>A0A5B8STJ7_9GAMM</name>
<feature type="transmembrane region" description="Helical" evidence="1">
    <location>
        <begin position="46"/>
        <end position="68"/>
    </location>
</feature>
<dbReference type="RefSeq" id="WP_147183862.1">
    <property type="nucleotide sequence ID" value="NZ_CP042382.1"/>
</dbReference>
<evidence type="ECO:0000313" key="2">
    <source>
        <dbReference type="EMBL" id="QEA38805.1"/>
    </source>
</evidence>
<keyword evidence="1" id="KW-0812">Transmembrane</keyword>
<reference evidence="2 3" key="1">
    <citation type="submission" date="2019-06" db="EMBL/GenBank/DDBJ databases">
        <title>Genome analyses of bacteria isolated from kimchi.</title>
        <authorList>
            <person name="Lee S."/>
            <person name="Ahn S."/>
            <person name="Roh S."/>
        </authorList>
    </citation>
    <scope>NUCLEOTIDE SEQUENCE [LARGE SCALE GENOMIC DNA]</scope>
    <source>
        <strain evidence="2 3">CBA4606</strain>
    </source>
</reference>
<protein>
    <submittedName>
        <fullName evidence="2">DUF3087 family protein</fullName>
    </submittedName>
</protein>